<accession>A0ABQ9G1A5</accession>
<evidence type="ECO:0000313" key="2">
    <source>
        <dbReference type="EMBL" id="KAJ8322181.1"/>
    </source>
</evidence>
<keyword evidence="1" id="KW-1133">Transmembrane helix</keyword>
<organism evidence="2 3">
    <name type="scientific">Tegillarca granosa</name>
    <name type="common">Malaysian cockle</name>
    <name type="synonym">Anadara granosa</name>
    <dbReference type="NCBI Taxonomy" id="220873"/>
    <lineage>
        <taxon>Eukaryota</taxon>
        <taxon>Metazoa</taxon>
        <taxon>Spiralia</taxon>
        <taxon>Lophotrochozoa</taxon>
        <taxon>Mollusca</taxon>
        <taxon>Bivalvia</taxon>
        <taxon>Autobranchia</taxon>
        <taxon>Pteriomorphia</taxon>
        <taxon>Arcoida</taxon>
        <taxon>Arcoidea</taxon>
        <taxon>Arcidae</taxon>
        <taxon>Tegillarca</taxon>
    </lineage>
</organism>
<proteinExistence type="predicted"/>
<dbReference type="EMBL" id="JARBDR010000018">
    <property type="protein sequence ID" value="KAJ8322181.1"/>
    <property type="molecule type" value="Genomic_DNA"/>
</dbReference>
<keyword evidence="3" id="KW-1185">Reference proteome</keyword>
<protein>
    <recommendedName>
        <fullName evidence="4">Bestrophin homolog</fullName>
    </recommendedName>
</protein>
<sequence length="65" mass="7539">MNSPTGLKKQGHRQSRFGSRIFDLVVKSLLCIMYVIRIQFDIVPDYQWYVTMVPMETFAGVTVII</sequence>
<feature type="transmembrane region" description="Helical" evidence="1">
    <location>
        <begin position="21"/>
        <end position="40"/>
    </location>
</feature>
<comment type="caution">
    <text evidence="2">The sequence shown here is derived from an EMBL/GenBank/DDBJ whole genome shotgun (WGS) entry which is preliminary data.</text>
</comment>
<name>A0ABQ9G1A5_TEGGR</name>
<keyword evidence="1" id="KW-0812">Transmembrane</keyword>
<evidence type="ECO:0008006" key="4">
    <source>
        <dbReference type="Google" id="ProtNLM"/>
    </source>
</evidence>
<evidence type="ECO:0000256" key="1">
    <source>
        <dbReference type="SAM" id="Phobius"/>
    </source>
</evidence>
<dbReference type="Proteomes" id="UP001217089">
    <property type="component" value="Unassembled WGS sequence"/>
</dbReference>
<evidence type="ECO:0000313" key="3">
    <source>
        <dbReference type="Proteomes" id="UP001217089"/>
    </source>
</evidence>
<keyword evidence="1" id="KW-0472">Membrane</keyword>
<gene>
    <name evidence="2" type="ORF">KUTeg_000652</name>
</gene>
<reference evidence="2 3" key="1">
    <citation type="submission" date="2022-12" db="EMBL/GenBank/DDBJ databases">
        <title>Chromosome-level genome of Tegillarca granosa.</title>
        <authorList>
            <person name="Kim J."/>
        </authorList>
    </citation>
    <scope>NUCLEOTIDE SEQUENCE [LARGE SCALE GENOMIC DNA]</scope>
    <source>
        <strain evidence="2">Teg-2019</strain>
        <tissue evidence="2">Adductor muscle</tissue>
    </source>
</reference>